<evidence type="ECO:0000313" key="1">
    <source>
        <dbReference type="EMBL" id="KAL1855377.1"/>
    </source>
</evidence>
<reference evidence="1 2" key="1">
    <citation type="journal article" date="2024" name="IMA Fungus">
        <title>IMA Genome - F19 : A genome assembly and annotation guide to empower mycologists, including annotated draft genome sequences of Ceratocystis pirilliformis, Diaporthe australafricana, Fusarium ophioides, Paecilomyces lecythidis, and Sporothrix stenoceras.</title>
        <authorList>
            <person name="Aylward J."/>
            <person name="Wilson A.M."/>
            <person name="Visagie C.M."/>
            <person name="Spraker J."/>
            <person name="Barnes I."/>
            <person name="Buitendag C."/>
            <person name="Ceriani C."/>
            <person name="Del Mar Angel L."/>
            <person name="du Plessis D."/>
            <person name="Fuchs T."/>
            <person name="Gasser K."/>
            <person name="Kramer D."/>
            <person name="Li W."/>
            <person name="Munsamy K."/>
            <person name="Piso A."/>
            <person name="Price J.L."/>
            <person name="Sonnekus B."/>
            <person name="Thomas C."/>
            <person name="van der Nest A."/>
            <person name="van Dijk A."/>
            <person name="van Heerden A."/>
            <person name="van Vuuren N."/>
            <person name="Yilmaz N."/>
            <person name="Duong T.A."/>
            <person name="van der Merwe N.A."/>
            <person name="Wingfield M.J."/>
            <person name="Wingfield B.D."/>
        </authorList>
    </citation>
    <scope>NUCLEOTIDE SEQUENCE [LARGE SCALE GENOMIC DNA]</scope>
    <source>
        <strain evidence="1 2">CMW 18300</strain>
    </source>
</reference>
<name>A0ABR3W7X7_9PEZI</name>
<comment type="caution">
    <text evidence="1">The sequence shown here is derived from an EMBL/GenBank/DDBJ whole genome shotgun (WGS) entry which is preliminary data.</text>
</comment>
<accession>A0ABR3W7X7</accession>
<dbReference type="Proteomes" id="UP001583177">
    <property type="component" value="Unassembled WGS sequence"/>
</dbReference>
<gene>
    <name evidence="1" type="ORF">Daus18300_011095</name>
</gene>
<proteinExistence type="predicted"/>
<evidence type="ECO:0000313" key="2">
    <source>
        <dbReference type="Proteomes" id="UP001583177"/>
    </source>
</evidence>
<keyword evidence="2" id="KW-1185">Reference proteome</keyword>
<dbReference type="EMBL" id="JAWRVE010000130">
    <property type="protein sequence ID" value="KAL1855377.1"/>
    <property type="molecule type" value="Genomic_DNA"/>
</dbReference>
<sequence>MSFIDFGEELLTQPSLGMSHRNASQLLNFFDSLSWRIAAISDRIVTIYLGGGAAAVLNGACPRANSMTFFVATTFETWLVAEAGDNLVQDDEFRSVFSDRTLQDQVDAMPQIKQILVDDARDIEPVYYRRGVLKVVVPRWEIPYAVKLHELAFDEQQDRVLGWMPSLMVCYLQAYTESPTTGCILESSVQDDVRDLYPEEKSLGVRE</sequence>
<organism evidence="1 2">
    <name type="scientific">Diaporthe australafricana</name>
    <dbReference type="NCBI Taxonomy" id="127596"/>
    <lineage>
        <taxon>Eukaryota</taxon>
        <taxon>Fungi</taxon>
        <taxon>Dikarya</taxon>
        <taxon>Ascomycota</taxon>
        <taxon>Pezizomycotina</taxon>
        <taxon>Sordariomycetes</taxon>
        <taxon>Sordariomycetidae</taxon>
        <taxon>Diaporthales</taxon>
        <taxon>Diaporthaceae</taxon>
        <taxon>Diaporthe</taxon>
    </lineage>
</organism>
<protein>
    <submittedName>
        <fullName evidence="1">Uncharacterized protein</fullName>
    </submittedName>
</protein>